<protein>
    <submittedName>
        <fullName evidence="1">Uncharacterized protein</fullName>
    </submittedName>
</protein>
<reference evidence="2" key="1">
    <citation type="journal article" date="2023" name="Front. Plant Sci.">
        <title>Chromosomal-level genome assembly of Melastoma candidum provides insights into trichome evolution.</title>
        <authorList>
            <person name="Zhong Y."/>
            <person name="Wu W."/>
            <person name="Sun C."/>
            <person name="Zou P."/>
            <person name="Liu Y."/>
            <person name="Dai S."/>
            <person name="Zhou R."/>
        </authorList>
    </citation>
    <scope>NUCLEOTIDE SEQUENCE [LARGE SCALE GENOMIC DNA]</scope>
</reference>
<dbReference type="Proteomes" id="UP001057402">
    <property type="component" value="Chromosome 7"/>
</dbReference>
<proteinExistence type="predicted"/>
<gene>
    <name evidence="1" type="ORF">MLD38_026915</name>
</gene>
<keyword evidence="2" id="KW-1185">Reference proteome</keyword>
<accession>A0ACB9P1F5</accession>
<comment type="caution">
    <text evidence="1">The sequence shown here is derived from an EMBL/GenBank/DDBJ whole genome shotgun (WGS) entry which is preliminary data.</text>
</comment>
<name>A0ACB9P1F5_9MYRT</name>
<evidence type="ECO:0000313" key="2">
    <source>
        <dbReference type="Proteomes" id="UP001057402"/>
    </source>
</evidence>
<dbReference type="EMBL" id="CM042886">
    <property type="protein sequence ID" value="KAI4342273.1"/>
    <property type="molecule type" value="Genomic_DNA"/>
</dbReference>
<evidence type="ECO:0000313" key="1">
    <source>
        <dbReference type="EMBL" id="KAI4342273.1"/>
    </source>
</evidence>
<sequence>MAAAFTSTLPTSLSLPRSSKPRRNMSPAVAASCRASPTSAPDAASLCLGTSANFYEVLSLSPRSASGDDVKRAFRSMALRYHPDVCDPSEKEQSTRAFLVLHEAYRTLSDPALKEEYDCSLGLVGGMRFAGGDRMVMRRRWEEQVMGLKRRSGRGRRSGTWGSIMRSRNNSRANNGNEDED</sequence>
<organism evidence="1 2">
    <name type="scientific">Melastoma candidum</name>
    <dbReference type="NCBI Taxonomy" id="119954"/>
    <lineage>
        <taxon>Eukaryota</taxon>
        <taxon>Viridiplantae</taxon>
        <taxon>Streptophyta</taxon>
        <taxon>Embryophyta</taxon>
        <taxon>Tracheophyta</taxon>
        <taxon>Spermatophyta</taxon>
        <taxon>Magnoliopsida</taxon>
        <taxon>eudicotyledons</taxon>
        <taxon>Gunneridae</taxon>
        <taxon>Pentapetalae</taxon>
        <taxon>rosids</taxon>
        <taxon>malvids</taxon>
        <taxon>Myrtales</taxon>
        <taxon>Melastomataceae</taxon>
        <taxon>Melastomatoideae</taxon>
        <taxon>Melastomateae</taxon>
        <taxon>Melastoma</taxon>
    </lineage>
</organism>